<dbReference type="EMBL" id="BOLY01000005">
    <property type="protein sequence ID" value="GIZ44998.1"/>
    <property type="molecule type" value="Genomic_DNA"/>
</dbReference>
<dbReference type="RefSeq" id="XP_044659485.1">
    <property type="nucleotide sequence ID" value="XM_044803550.1"/>
</dbReference>
<keyword evidence="1" id="KW-1133">Transmembrane helix</keyword>
<evidence type="ECO:0000256" key="1">
    <source>
        <dbReference type="SAM" id="Phobius"/>
    </source>
</evidence>
<dbReference type="PANTHER" id="PTHR37019">
    <property type="entry name" value="CHROMOSOME 1, WHOLE GENOME SHOTGUN SEQUENCE"/>
    <property type="match status" value="1"/>
</dbReference>
<dbReference type="InterPro" id="IPR056121">
    <property type="entry name" value="DUF7704"/>
</dbReference>
<comment type="caution">
    <text evidence="3">The sequence shown here is derived from an EMBL/GenBank/DDBJ whole genome shotgun (WGS) entry which is preliminary data.</text>
</comment>
<feature type="transmembrane region" description="Helical" evidence="1">
    <location>
        <begin position="58"/>
        <end position="78"/>
    </location>
</feature>
<dbReference type="Pfam" id="PF24803">
    <property type="entry name" value="DUF7704"/>
    <property type="match status" value="1"/>
</dbReference>
<sequence>MSYSCLPSWPLVLFGVLEPFALVWAYITAMTDGFTFFAGQAPNHEIGLVDFTTQAQALTLQMGNVLLLLGAMAIICCWTKHSEIAKWYLIAVAFADIGHIYAVYAAVGPAYFWNFAEWNDMTWGNVGVSAFLHVNRWATVAGLFGSMSGERARAKKVQ</sequence>
<gene>
    <name evidence="3" type="ORF">CKM354_000818200</name>
</gene>
<dbReference type="AlphaFoldDB" id="A0A9P3CVC9"/>
<reference evidence="3 4" key="1">
    <citation type="submission" date="2021-01" db="EMBL/GenBank/DDBJ databases">
        <title>Cercospora kikuchii MAFF 305040 whole genome shotgun sequence.</title>
        <authorList>
            <person name="Kashiwa T."/>
            <person name="Suzuki T."/>
        </authorList>
    </citation>
    <scope>NUCLEOTIDE SEQUENCE [LARGE SCALE GENOMIC DNA]</scope>
    <source>
        <strain evidence="3 4">MAFF 305040</strain>
    </source>
</reference>
<feature type="transmembrane region" description="Helical" evidence="1">
    <location>
        <begin position="87"/>
        <end position="107"/>
    </location>
</feature>
<evidence type="ECO:0000313" key="4">
    <source>
        <dbReference type="Proteomes" id="UP000825890"/>
    </source>
</evidence>
<evidence type="ECO:0000259" key="2">
    <source>
        <dbReference type="Pfam" id="PF24803"/>
    </source>
</evidence>
<feature type="domain" description="DUF7704" evidence="2">
    <location>
        <begin position="4"/>
        <end position="145"/>
    </location>
</feature>
<organism evidence="3 4">
    <name type="scientific">Cercospora kikuchii</name>
    <dbReference type="NCBI Taxonomy" id="84275"/>
    <lineage>
        <taxon>Eukaryota</taxon>
        <taxon>Fungi</taxon>
        <taxon>Dikarya</taxon>
        <taxon>Ascomycota</taxon>
        <taxon>Pezizomycotina</taxon>
        <taxon>Dothideomycetes</taxon>
        <taxon>Dothideomycetidae</taxon>
        <taxon>Mycosphaerellales</taxon>
        <taxon>Mycosphaerellaceae</taxon>
        <taxon>Cercospora</taxon>
    </lineage>
</organism>
<name>A0A9P3CVC9_9PEZI</name>
<protein>
    <recommendedName>
        <fullName evidence="2">DUF7704 domain-containing protein</fullName>
    </recommendedName>
</protein>
<feature type="transmembrane region" description="Helical" evidence="1">
    <location>
        <begin position="127"/>
        <end position="146"/>
    </location>
</feature>
<dbReference type="Proteomes" id="UP000825890">
    <property type="component" value="Unassembled WGS sequence"/>
</dbReference>
<dbReference type="GeneID" id="68293757"/>
<accession>A0A9P3CVC9</accession>
<proteinExistence type="predicted"/>
<keyword evidence="1" id="KW-0812">Transmembrane</keyword>
<keyword evidence="4" id="KW-1185">Reference proteome</keyword>
<dbReference type="PANTHER" id="PTHR37019:SF2">
    <property type="entry name" value="EXPERA DOMAIN-CONTAINING PROTEIN"/>
    <property type="match status" value="1"/>
</dbReference>
<evidence type="ECO:0000313" key="3">
    <source>
        <dbReference type="EMBL" id="GIZ44998.1"/>
    </source>
</evidence>
<dbReference type="OrthoDB" id="2937326at2759"/>
<keyword evidence="1" id="KW-0472">Membrane</keyword>